<keyword evidence="4" id="KW-0949">S-adenosyl-L-methionine</keyword>
<name>A0A0F6WFH2_9MICC</name>
<dbReference type="PRINTS" id="PR00506">
    <property type="entry name" value="D21N6MTFRASE"/>
</dbReference>
<dbReference type="InterPro" id="IPR002052">
    <property type="entry name" value="DNA_methylase_N6_adenine_CS"/>
</dbReference>
<evidence type="ECO:0000313" key="6">
    <source>
        <dbReference type="EMBL" id="AKF15794.1"/>
    </source>
</evidence>
<proteinExistence type="inferred from homology"/>
<keyword evidence="2 6" id="KW-0489">Methyltransferase</keyword>
<dbReference type="Pfam" id="PF01555">
    <property type="entry name" value="N6_N4_Mtase"/>
    <property type="match status" value="2"/>
</dbReference>
<gene>
    <name evidence="6" type="ORF">pJD12_180</name>
</gene>
<dbReference type="RefSeq" id="WP_134377513.1">
    <property type="nucleotide sequence ID" value="NZ_KR152226.1"/>
</dbReference>
<dbReference type="PROSITE" id="PS00092">
    <property type="entry name" value="N6_MTASE"/>
    <property type="match status" value="1"/>
</dbReference>
<dbReference type="REBASE" id="111539">
    <property type="entry name" value="M.MspD12ORF180P"/>
</dbReference>
<reference evidence="6" key="1">
    <citation type="journal article" date="2015" name="Genome Announc.">
        <title>Complete Genome Sequence of the Linear Plasmid pJD12 Hosted by Micrococcus sp. D12, Isolated from a High-Altitude Volcanic Lake in Argentina.</title>
        <authorList>
            <person name="Dib J.R."/>
            <person name="Angelov A."/>
            <person name="Liebl W."/>
            <person name="Dobber J."/>
            <person name="Voget S."/>
            <person name="Schuldes J."/>
            <person name="Gorriti M."/>
            <person name="Farias M.E."/>
            <person name="Meinhardt F."/>
            <person name="Daniel R."/>
        </authorList>
    </citation>
    <scope>NUCLEOTIDE SEQUENCE</scope>
    <source>
        <strain evidence="6">MG-2010-D12</strain>
        <plasmid evidence="6">pJD12</plasmid>
    </source>
</reference>
<dbReference type="InterPro" id="IPR029063">
    <property type="entry name" value="SAM-dependent_MTases_sf"/>
</dbReference>
<dbReference type="InterPro" id="IPR002295">
    <property type="entry name" value="N4/N6-MTase_EcoPI_Mod-like"/>
</dbReference>
<sequence length="717" mass="79960">MSRLTDLLAQAHKTDPQLAADLEAEFRQLTQRSQFGLVFERHQPEAVELPGRPVRRGDTVRVLPPRGSLTIGDTRHWVVTDLERTPDGKQAHLTEADVDPEVREPATSTAALEDLVVVARFEDPIYPGLVETGRVENGGDKPFHTVINAENFHALEMLTYTHRHKVDCIYIDPPYNTGAKDWKYNNDYVAADDDYRHSKWLSFMERRLLIAKELLNPEDSVLIVTIDEKEYLRLGMLLEQVFSEARIQMISANINVRAVARSGEFGRVNEFIFIVQLGASAPAPQSLDKMWLAQGAEGKTVRGAMHWASLSRTDSTGYRRYSPGGFYPIYVSTDGSGIHSVGNPLALNVDVSNAHEPPRGTIAVWPRRSDGQEGRWQISAPNARELIRDGFMRSGPVKKRRAAIYYVKKGDRDRVASGEYVVVGREADGSLVTKPASNGPGKFVPPSVWNIPRHDAGVHGSRLIETLIGKGKFSYPKSLYAVEDTLRFFVSTKPNAVVLDFFSGSGTTAHAVMRLNKQDGGRRQCISVTNNEVSAEEQKGLRAKGLRPGDAEWEQWGICDYVTKPRVTAAITGRTPAGDPIKGEYKFTDEFPMADGFEENAAFFTLTYEAPRQVRRNRAFARVAPMLWLKAGSRGRIISSLPERGWDVAQAYGVLEDMDHAPEFLAALEGDPQVGVAFIVTDSEAAFQSVARQLPEHTTPVRLYESYLHNFQINRRA</sequence>
<dbReference type="EMBL" id="KR152226">
    <property type="protein sequence ID" value="AKF15794.1"/>
    <property type="molecule type" value="Genomic_DNA"/>
</dbReference>
<dbReference type="GeneID" id="93364602"/>
<evidence type="ECO:0000256" key="3">
    <source>
        <dbReference type="ARBA" id="ARBA00022679"/>
    </source>
</evidence>
<protein>
    <submittedName>
        <fullName evidence="6">Adenine specific DNA methylase Mod</fullName>
    </submittedName>
</protein>
<dbReference type="AlphaFoldDB" id="A0A0F6WFH2"/>
<dbReference type="GO" id="GO:0032259">
    <property type="term" value="P:methylation"/>
    <property type="evidence" value="ECO:0007669"/>
    <property type="project" value="UniProtKB-KW"/>
</dbReference>
<accession>A0A0F6WFH2</accession>
<keyword evidence="3" id="KW-0808">Transferase</keyword>
<keyword evidence="6" id="KW-0614">Plasmid</keyword>
<dbReference type="GO" id="GO:0003677">
    <property type="term" value="F:DNA binding"/>
    <property type="evidence" value="ECO:0007669"/>
    <property type="project" value="InterPro"/>
</dbReference>
<organism evidence="6">
    <name type="scientific">Micrococcus sp. MG-2010-D12</name>
    <dbReference type="NCBI Taxonomy" id="936902"/>
    <lineage>
        <taxon>Bacteria</taxon>
        <taxon>Bacillati</taxon>
        <taxon>Actinomycetota</taxon>
        <taxon>Actinomycetes</taxon>
        <taxon>Micrococcales</taxon>
        <taxon>Micrococcaceae</taxon>
        <taxon>Micrococcus</taxon>
    </lineage>
</organism>
<dbReference type="InterPro" id="IPR002941">
    <property type="entry name" value="DNA_methylase_N4/N6"/>
</dbReference>
<dbReference type="GO" id="GO:0008170">
    <property type="term" value="F:N-methyltransferase activity"/>
    <property type="evidence" value="ECO:0007669"/>
    <property type="project" value="InterPro"/>
</dbReference>
<dbReference type="SUPFAM" id="SSF53335">
    <property type="entry name" value="S-adenosyl-L-methionine-dependent methyltransferases"/>
    <property type="match status" value="1"/>
</dbReference>
<feature type="domain" description="DNA methylase N-4/N-6" evidence="5">
    <location>
        <begin position="166"/>
        <end position="275"/>
    </location>
</feature>
<feature type="domain" description="DNA methylase N-4/N-6" evidence="5">
    <location>
        <begin position="447"/>
        <end position="518"/>
    </location>
</feature>
<dbReference type="Gene3D" id="3.40.50.150">
    <property type="entry name" value="Vaccinia Virus protein VP39"/>
    <property type="match status" value="1"/>
</dbReference>
<evidence type="ECO:0000259" key="5">
    <source>
        <dbReference type="Pfam" id="PF01555"/>
    </source>
</evidence>
<comment type="similarity">
    <text evidence="1">Belongs to the N(4)/N(6)-methyltransferase family.</text>
</comment>
<evidence type="ECO:0000256" key="1">
    <source>
        <dbReference type="ARBA" id="ARBA00006594"/>
    </source>
</evidence>
<evidence type="ECO:0000256" key="4">
    <source>
        <dbReference type="ARBA" id="ARBA00022691"/>
    </source>
</evidence>
<evidence type="ECO:0000256" key="2">
    <source>
        <dbReference type="ARBA" id="ARBA00022603"/>
    </source>
</evidence>
<geneLocation type="plasmid" evidence="6">
    <name>pJD12</name>
</geneLocation>